<organism evidence="3 4">
    <name type="scientific">Paenibacillus vortex V453</name>
    <dbReference type="NCBI Taxonomy" id="715225"/>
    <lineage>
        <taxon>Bacteria</taxon>
        <taxon>Bacillati</taxon>
        <taxon>Bacillota</taxon>
        <taxon>Bacilli</taxon>
        <taxon>Bacillales</taxon>
        <taxon>Paenibacillaceae</taxon>
        <taxon>Paenibacillus</taxon>
    </lineage>
</organism>
<name>A0A2R9SN38_9BACL</name>
<dbReference type="Proteomes" id="UP000003094">
    <property type="component" value="Unassembled WGS sequence"/>
</dbReference>
<feature type="signal peptide" evidence="2">
    <location>
        <begin position="1"/>
        <end position="25"/>
    </location>
</feature>
<reference evidence="3 4" key="1">
    <citation type="journal article" date="2010" name="BMC Genomics">
        <title>Genome sequence of the pattern forming Paenibacillus vortex bacterium reveals potential for thriving in complex environments.</title>
        <authorList>
            <person name="Sirota-Madi A."/>
            <person name="Olender T."/>
            <person name="Helman Y."/>
            <person name="Ingham C."/>
            <person name="Brainis I."/>
            <person name="Roth D."/>
            <person name="Hagi E."/>
            <person name="Brodsky L."/>
            <person name="Leshkowitz D."/>
            <person name="Galatenko V."/>
            <person name="Nikolaev V."/>
            <person name="Mugasimangalam R.C."/>
            <person name="Bransburg-Zabary S."/>
            <person name="Gutnick D.L."/>
            <person name="Lancet D."/>
            <person name="Ben-Jacob E."/>
        </authorList>
    </citation>
    <scope>NUCLEOTIDE SEQUENCE [LARGE SCALE GENOMIC DNA]</scope>
    <source>
        <strain evidence="3 4">V453</strain>
    </source>
</reference>
<sequence>MKSKFKISLISCIILSAMLTGSAFADPTISSEDASLSQSSTGSNVSEESNSGGDFETQVFQEYGPFGGLYQYSGAIHGALVKPNSNHSMEIRNLRVYGVNSGNPAYFTLRVADVDGNTIYSKTYMTDQDLRNKPPILVPVVSYKNYQVIIESHTNNLMQGGFYLGVDGNVSQF</sequence>
<keyword evidence="2" id="KW-0732">Signal</keyword>
<evidence type="ECO:0000256" key="1">
    <source>
        <dbReference type="SAM" id="MobiDB-lite"/>
    </source>
</evidence>
<dbReference type="RefSeq" id="WP_006212425.1">
    <property type="nucleotide sequence ID" value="NZ_ADHJ01000048.1"/>
</dbReference>
<evidence type="ECO:0000256" key="2">
    <source>
        <dbReference type="SAM" id="SignalP"/>
    </source>
</evidence>
<gene>
    <name evidence="3" type="ORF">PVOR_28549</name>
</gene>
<evidence type="ECO:0000313" key="3">
    <source>
        <dbReference type="EMBL" id="EFU38780.1"/>
    </source>
</evidence>
<proteinExistence type="predicted"/>
<protein>
    <submittedName>
        <fullName evidence="3">Uncharacterized protein</fullName>
    </submittedName>
</protein>
<feature type="compositionally biased region" description="Low complexity" evidence="1">
    <location>
        <begin position="37"/>
        <end position="53"/>
    </location>
</feature>
<feature type="region of interest" description="Disordered" evidence="1">
    <location>
        <begin position="33"/>
        <end position="54"/>
    </location>
</feature>
<dbReference type="AlphaFoldDB" id="A0A2R9SN38"/>
<keyword evidence="4" id="KW-1185">Reference proteome</keyword>
<dbReference type="EMBL" id="ADHJ01000048">
    <property type="protein sequence ID" value="EFU38780.1"/>
    <property type="molecule type" value="Genomic_DNA"/>
</dbReference>
<feature type="chain" id="PRO_5015322101" evidence="2">
    <location>
        <begin position="26"/>
        <end position="173"/>
    </location>
</feature>
<evidence type="ECO:0000313" key="4">
    <source>
        <dbReference type="Proteomes" id="UP000003094"/>
    </source>
</evidence>
<comment type="caution">
    <text evidence="3">The sequence shown here is derived from an EMBL/GenBank/DDBJ whole genome shotgun (WGS) entry which is preliminary data.</text>
</comment>
<accession>A0A2R9SN38</accession>
<dbReference type="KEGG" id="pvo:PVOR_28549"/>